<dbReference type="Proteomes" id="UP000515160">
    <property type="component" value="Chromosome 3"/>
</dbReference>
<keyword evidence="1 2" id="KW-0193">Cuticle</keyword>
<sequence>MKFVIVLACLLAVACAVDERSAVTTEERVQVNPDGFNYNVETSNGIELNQQGKVDEHTNSVSGSYKYTAPDGSLVVVTYTADENGYKADVKV</sequence>
<organism evidence="4 5">
    <name type="scientific">Drosophila albomicans</name>
    <name type="common">Fruit fly</name>
    <dbReference type="NCBI Taxonomy" id="7291"/>
    <lineage>
        <taxon>Eukaryota</taxon>
        <taxon>Metazoa</taxon>
        <taxon>Ecdysozoa</taxon>
        <taxon>Arthropoda</taxon>
        <taxon>Hexapoda</taxon>
        <taxon>Insecta</taxon>
        <taxon>Pterygota</taxon>
        <taxon>Neoptera</taxon>
        <taxon>Endopterygota</taxon>
        <taxon>Diptera</taxon>
        <taxon>Brachycera</taxon>
        <taxon>Muscomorpha</taxon>
        <taxon>Ephydroidea</taxon>
        <taxon>Drosophilidae</taxon>
        <taxon>Drosophila</taxon>
    </lineage>
</organism>
<dbReference type="CTD" id="37963"/>
<gene>
    <name evidence="5" type="primary">LOC117568854</name>
</gene>
<reference evidence="5" key="1">
    <citation type="submission" date="2025-08" db="UniProtKB">
        <authorList>
            <consortium name="RefSeq"/>
        </authorList>
    </citation>
    <scope>IDENTIFICATION</scope>
    <source>
        <strain evidence="5">15112-1751.03</strain>
        <tissue evidence="5">Whole Adult</tissue>
    </source>
</reference>
<dbReference type="InterPro" id="IPR031311">
    <property type="entry name" value="CHIT_BIND_RR_consensus"/>
</dbReference>
<dbReference type="PROSITE" id="PS00233">
    <property type="entry name" value="CHIT_BIND_RR_1"/>
    <property type="match status" value="1"/>
</dbReference>
<evidence type="ECO:0000256" key="2">
    <source>
        <dbReference type="PROSITE-ProRule" id="PRU00497"/>
    </source>
</evidence>
<proteinExistence type="predicted"/>
<feature type="chain" id="PRO_5028222127" evidence="3">
    <location>
        <begin position="17"/>
        <end position="92"/>
    </location>
</feature>
<keyword evidence="3" id="KW-0732">Signal</keyword>
<dbReference type="PANTHER" id="PTHR10380">
    <property type="entry name" value="CUTICLE PROTEIN"/>
    <property type="match status" value="1"/>
</dbReference>
<keyword evidence="4" id="KW-1185">Reference proteome</keyword>
<name>A0A6P8X376_DROAB</name>
<evidence type="ECO:0000256" key="1">
    <source>
        <dbReference type="ARBA" id="ARBA00022460"/>
    </source>
</evidence>
<dbReference type="PRINTS" id="PR00947">
    <property type="entry name" value="CUTICLE"/>
</dbReference>
<feature type="signal peptide" evidence="3">
    <location>
        <begin position="1"/>
        <end position="16"/>
    </location>
</feature>
<dbReference type="InterPro" id="IPR000618">
    <property type="entry name" value="Insect_cuticle"/>
</dbReference>
<dbReference type="GO" id="GO:0062129">
    <property type="term" value="C:chitin-based extracellular matrix"/>
    <property type="evidence" value="ECO:0007669"/>
    <property type="project" value="TreeGrafter"/>
</dbReference>
<evidence type="ECO:0000313" key="4">
    <source>
        <dbReference type="Proteomes" id="UP000515160"/>
    </source>
</evidence>
<dbReference type="AlphaFoldDB" id="A0A6P8X376"/>
<dbReference type="PROSITE" id="PS51257">
    <property type="entry name" value="PROKAR_LIPOPROTEIN"/>
    <property type="match status" value="1"/>
</dbReference>
<dbReference type="RefSeq" id="XP_034105625.1">
    <property type="nucleotide sequence ID" value="XM_034249734.2"/>
</dbReference>
<dbReference type="Pfam" id="PF00379">
    <property type="entry name" value="Chitin_bind_4"/>
    <property type="match status" value="1"/>
</dbReference>
<dbReference type="PROSITE" id="PS51155">
    <property type="entry name" value="CHIT_BIND_RR_2"/>
    <property type="match status" value="1"/>
</dbReference>
<protein>
    <submittedName>
        <fullName evidence="5">Larval cuticle protein 9</fullName>
    </submittedName>
</protein>
<dbReference type="OrthoDB" id="6629557at2759"/>
<dbReference type="InterPro" id="IPR050468">
    <property type="entry name" value="Cuticle_Struct_Prot"/>
</dbReference>
<dbReference type="GeneID" id="117568854"/>
<dbReference type="GO" id="GO:0008010">
    <property type="term" value="F:structural constituent of chitin-based larval cuticle"/>
    <property type="evidence" value="ECO:0007669"/>
    <property type="project" value="TreeGrafter"/>
</dbReference>
<dbReference type="PANTHER" id="PTHR10380:SF228">
    <property type="entry name" value="CUTICULAR PROTEIN 11A-RELATED"/>
    <property type="match status" value="1"/>
</dbReference>
<evidence type="ECO:0000313" key="5">
    <source>
        <dbReference type="RefSeq" id="XP_034105625.1"/>
    </source>
</evidence>
<evidence type="ECO:0000256" key="3">
    <source>
        <dbReference type="SAM" id="SignalP"/>
    </source>
</evidence>
<accession>A0A6P8X376</accession>